<dbReference type="PROSITE" id="PS00658">
    <property type="entry name" value="FORK_HEAD_2"/>
    <property type="match status" value="1"/>
</dbReference>
<dbReference type="Gene3D" id="1.10.10.10">
    <property type="entry name" value="Winged helix-like DNA-binding domain superfamily/Winged helix DNA-binding domain"/>
    <property type="match status" value="1"/>
</dbReference>
<dbReference type="PROSITE" id="PS50039">
    <property type="entry name" value="FORK_HEAD_3"/>
    <property type="match status" value="1"/>
</dbReference>
<keyword evidence="2 5" id="KW-0238">DNA-binding</keyword>
<keyword evidence="4 5" id="KW-0539">Nucleus</keyword>
<dbReference type="Proteomes" id="UP001140094">
    <property type="component" value="Unassembled WGS sequence"/>
</dbReference>
<dbReference type="InterPro" id="IPR030456">
    <property type="entry name" value="TF_fork_head_CS_2"/>
</dbReference>
<evidence type="ECO:0000256" key="3">
    <source>
        <dbReference type="ARBA" id="ARBA00023163"/>
    </source>
</evidence>
<evidence type="ECO:0000256" key="4">
    <source>
        <dbReference type="ARBA" id="ARBA00023242"/>
    </source>
</evidence>
<feature type="region of interest" description="Disordered" evidence="6">
    <location>
        <begin position="429"/>
        <end position="494"/>
    </location>
</feature>
<evidence type="ECO:0000313" key="9">
    <source>
        <dbReference type="Proteomes" id="UP001140094"/>
    </source>
</evidence>
<dbReference type="CDD" id="cd00059">
    <property type="entry name" value="FH_FOX"/>
    <property type="match status" value="1"/>
</dbReference>
<feature type="non-terminal residue" evidence="8">
    <location>
        <position position="1"/>
    </location>
</feature>
<dbReference type="EMBL" id="JANBUO010002844">
    <property type="protein sequence ID" value="KAJ2793590.1"/>
    <property type="molecule type" value="Genomic_DNA"/>
</dbReference>
<feature type="DNA-binding region" description="Fork-head" evidence="5">
    <location>
        <begin position="62"/>
        <end position="139"/>
    </location>
</feature>
<evidence type="ECO:0000256" key="5">
    <source>
        <dbReference type="PROSITE-ProRule" id="PRU00089"/>
    </source>
</evidence>
<protein>
    <recommendedName>
        <fullName evidence="7">Fork-head domain-containing protein</fullName>
    </recommendedName>
</protein>
<dbReference type="PRINTS" id="PR00053">
    <property type="entry name" value="FORKHEAD"/>
</dbReference>
<dbReference type="Pfam" id="PF00250">
    <property type="entry name" value="Forkhead"/>
    <property type="match status" value="1"/>
</dbReference>
<evidence type="ECO:0000256" key="6">
    <source>
        <dbReference type="SAM" id="MobiDB-lite"/>
    </source>
</evidence>
<dbReference type="GO" id="GO:0005634">
    <property type="term" value="C:nucleus"/>
    <property type="evidence" value="ECO:0007669"/>
    <property type="project" value="UniProtKB-SubCell"/>
</dbReference>
<dbReference type="GO" id="GO:0000981">
    <property type="term" value="F:DNA-binding transcription factor activity, RNA polymerase II-specific"/>
    <property type="evidence" value="ECO:0007669"/>
    <property type="project" value="TreeGrafter"/>
</dbReference>
<name>A0A9W8HPC8_9FUNG</name>
<dbReference type="AlphaFoldDB" id="A0A9W8HPC8"/>
<keyword evidence="1" id="KW-0805">Transcription regulation</keyword>
<sequence length="494" mass="51400">LQYGAQEPYSPNQHSIASASASASESSALPSPSQESFGNAGASDIALLLSGALQVLPNTIGKPPHPYATLITYAILQHPRKQMTLSEIYNWLMDHYPYFKTAGSGWKNSIRHNLSLNKMFVRIPRPINEPGKGAYWTVDLVELNEAINFKGRPQSHRYSPPRKVRSNTGGTYPMGVVGPAPSLGVASPGAGSSESLANPLAMGITSSISDKGIIAHMSHSDDSSARRASLQSLPGHRYQPYPMPMHNHSLGNQGSLSSAAMQFPELQSSMYNNSPARIPLAPPIGISQGNSSAFGAQPAFPMQPPHGSAPGAISAAAPMAMPHSELVGVSASNTPSAQPWAPQHPTGTMPSAFASGELGGTQAPGRMPPLHAGAHLQLRPTPSLPEYLLASQRSMLSTEAAASPGGLGGSSGAAGNPAAAFSLANTAGYQQQGSTAPGEDPRLRGRGRGSGRAPGSEATTSIGDLSAYFAFIDAQEQPPSTQPADGQPGHRQHE</sequence>
<evidence type="ECO:0000313" key="8">
    <source>
        <dbReference type="EMBL" id="KAJ2793590.1"/>
    </source>
</evidence>
<accession>A0A9W8HPC8</accession>
<feature type="compositionally biased region" description="Low complexity" evidence="6">
    <location>
        <begin position="15"/>
        <end position="36"/>
    </location>
</feature>
<dbReference type="FunFam" id="1.10.10.10:FF:000135">
    <property type="entry name" value="forkhead box protein G1"/>
    <property type="match status" value="1"/>
</dbReference>
<dbReference type="GO" id="GO:0000978">
    <property type="term" value="F:RNA polymerase II cis-regulatory region sequence-specific DNA binding"/>
    <property type="evidence" value="ECO:0007669"/>
    <property type="project" value="TreeGrafter"/>
</dbReference>
<dbReference type="InterPro" id="IPR036390">
    <property type="entry name" value="WH_DNA-bd_sf"/>
</dbReference>
<dbReference type="SMART" id="SM00339">
    <property type="entry name" value="FH"/>
    <property type="match status" value="1"/>
</dbReference>
<organism evidence="8 9">
    <name type="scientific">Coemansia guatemalensis</name>
    <dbReference type="NCBI Taxonomy" id="2761395"/>
    <lineage>
        <taxon>Eukaryota</taxon>
        <taxon>Fungi</taxon>
        <taxon>Fungi incertae sedis</taxon>
        <taxon>Zoopagomycota</taxon>
        <taxon>Kickxellomycotina</taxon>
        <taxon>Kickxellomycetes</taxon>
        <taxon>Kickxellales</taxon>
        <taxon>Kickxellaceae</taxon>
        <taxon>Coemansia</taxon>
    </lineage>
</organism>
<dbReference type="SUPFAM" id="SSF46785">
    <property type="entry name" value="Winged helix' DNA-binding domain"/>
    <property type="match status" value="1"/>
</dbReference>
<proteinExistence type="predicted"/>
<feature type="domain" description="Fork-head" evidence="7">
    <location>
        <begin position="62"/>
        <end position="139"/>
    </location>
</feature>
<evidence type="ECO:0000256" key="2">
    <source>
        <dbReference type="ARBA" id="ARBA00023125"/>
    </source>
</evidence>
<dbReference type="InterPro" id="IPR001766">
    <property type="entry name" value="Fork_head_dom"/>
</dbReference>
<feature type="region of interest" description="Disordered" evidence="6">
    <location>
        <begin position="1"/>
        <end position="36"/>
    </location>
</feature>
<dbReference type="OrthoDB" id="5954824at2759"/>
<dbReference type="InterPro" id="IPR036388">
    <property type="entry name" value="WH-like_DNA-bd_sf"/>
</dbReference>
<reference evidence="8" key="1">
    <citation type="submission" date="2022-07" db="EMBL/GenBank/DDBJ databases">
        <title>Phylogenomic reconstructions and comparative analyses of Kickxellomycotina fungi.</title>
        <authorList>
            <person name="Reynolds N.K."/>
            <person name="Stajich J.E."/>
            <person name="Barry K."/>
            <person name="Grigoriev I.V."/>
            <person name="Crous P."/>
            <person name="Smith M.E."/>
        </authorList>
    </citation>
    <scope>NUCLEOTIDE SEQUENCE</scope>
    <source>
        <strain evidence="8">NRRL 1565</strain>
    </source>
</reference>
<comment type="caution">
    <text evidence="8">The sequence shown here is derived from an EMBL/GenBank/DDBJ whole genome shotgun (WGS) entry which is preliminary data.</text>
</comment>
<evidence type="ECO:0000259" key="7">
    <source>
        <dbReference type="PROSITE" id="PS50039"/>
    </source>
</evidence>
<dbReference type="InterPro" id="IPR045912">
    <property type="entry name" value="FOXJ2/3-like"/>
</dbReference>
<keyword evidence="3" id="KW-0804">Transcription</keyword>
<dbReference type="PANTHER" id="PTHR46078">
    <property type="entry name" value="FORKHEAD BOX PROTEIN J2 FAMILY MEMBER"/>
    <property type="match status" value="1"/>
</dbReference>
<keyword evidence="9" id="KW-1185">Reference proteome</keyword>
<evidence type="ECO:0000256" key="1">
    <source>
        <dbReference type="ARBA" id="ARBA00023015"/>
    </source>
</evidence>
<gene>
    <name evidence="8" type="ORF">H4R20_006497</name>
</gene>
<comment type="subcellular location">
    <subcellularLocation>
        <location evidence="5">Nucleus</location>
    </subcellularLocation>
</comment>
<dbReference type="PANTHER" id="PTHR46078:SF2">
    <property type="entry name" value="FORK-HEAD DOMAIN-CONTAINING PROTEIN"/>
    <property type="match status" value="1"/>
</dbReference>